<dbReference type="AlphaFoldDB" id="A0A848IQ70"/>
<dbReference type="Proteomes" id="UP000544134">
    <property type="component" value="Unassembled WGS sequence"/>
</dbReference>
<accession>A0A848IQ70</accession>
<reference evidence="1 2" key="1">
    <citation type="submission" date="2020-04" db="EMBL/GenBank/DDBJ databases">
        <title>Paraburkholderia sp. RP-4-7 isolated from soil.</title>
        <authorList>
            <person name="Dahal R.H."/>
        </authorList>
    </citation>
    <scope>NUCLEOTIDE SEQUENCE [LARGE SCALE GENOMIC DNA]</scope>
    <source>
        <strain evidence="1 2">RP-4-7</strain>
    </source>
</reference>
<evidence type="ECO:0000313" key="2">
    <source>
        <dbReference type="Proteomes" id="UP000544134"/>
    </source>
</evidence>
<protein>
    <submittedName>
        <fullName evidence="1">Uncharacterized protein</fullName>
    </submittedName>
</protein>
<name>A0A848IQ70_9BURK</name>
<organism evidence="1 2">
    <name type="scientific">Paraburkholderia polaris</name>
    <dbReference type="NCBI Taxonomy" id="2728848"/>
    <lineage>
        <taxon>Bacteria</taxon>
        <taxon>Pseudomonadati</taxon>
        <taxon>Pseudomonadota</taxon>
        <taxon>Betaproteobacteria</taxon>
        <taxon>Burkholderiales</taxon>
        <taxon>Burkholderiaceae</taxon>
        <taxon>Paraburkholderia</taxon>
    </lineage>
</organism>
<dbReference type="RefSeq" id="WP_169490688.1">
    <property type="nucleotide sequence ID" value="NZ_JABBGJ010000064.1"/>
</dbReference>
<comment type="caution">
    <text evidence="1">The sequence shown here is derived from an EMBL/GenBank/DDBJ whole genome shotgun (WGS) entry which is preliminary data.</text>
</comment>
<proteinExistence type="predicted"/>
<dbReference type="EMBL" id="JABBGJ010000064">
    <property type="protein sequence ID" value="NMM03911.1"/>
    <property type="molecule type" value="Genomic_DNA"/>
</dbReference>
<gene>
    <name evidence="1" type="ORF">HHL24_39330</name>
</gene>
<keyword evidence="2" id="KW-1185">Reference proteome</keyword>
<sequence>MISIAALLEHLAEAMKTDSGMRDYMHLGVTGEWTELRAMLASFPLWDVVQQDLATQIGHLRHAVTVGHSIAETIPPGDIADPNFEIDRSHIQGGRIFAVDARDAIAKLL</sequence>
<evidence type="ECO:0000313" key="1">
    <source>
        <dbReference type="EMBL" id="NMM03911.1"/>
    </source>
</evidence>